<accession>A0A455VI14</accession>
<dbReference type="AlphaFoldDB" id="A0A455VI14"/>
<evidence type="ECO:0000313" key="1">
    <source>
        <dbReference type="EMBL" id="BBI92749.1"/>
    </source>
</evidence>
<evidence type="ECO:0000313" key="2">
    <source>
        <dbReference type="Proteomes" id="UP000324392"/>
    </source>
</evidence>
<name>A0A455VI14_9GAMM</name>
<sequence length="74" mass="8154">MSFYQPPLTITSRILHDQALNASKQKTDCAPLVECMLEMILQALEQSLTPQVTELLAVLRGEMALGAIQNALQL</sequence>
<gene>
    <name evidence="1" type="ORF">SSYIS1_26220</name>
</gene>
<proteinExistence type="predicted"/>
<dbReference type="EMBL" id="AP019531">
    <property type="protein sequence ID" value="BBI92749.1"/>
    <property type="molecule type" value="Genomic_DNA"/>
</dbReference>
<dbReference type="Proteomes" id="UP000324392">
    <property type="component" value="Chromosome"/>
</dbReference>
<protein>
    <submittedName>
        <fullName evidence="1">Uncharacterized protein</fullName>
    </submittedName>
</protein>
<organism evidence="1 2">
    <name type="scientific">Serratia symbiotica</name>
    <dbReference type="NCBI Taxonomy" id="138074"/>
    <lineage>
        <taxon>Bacteria</taxon>
        <taxon>Pseudomonadati</taxon>
        <taxon>Pseudomonadota</taxon>
        <taxon>Gammaproteobacteria</taxon>
        <taxon>Enterobacterales</taxon>
        <taxon>Yersiniaceae</taxon>
        <taxon>Serratia</taxon>
    </lineage>
</organism>
<reference evidence="1 2" key="1">
    <citation type="submission" date="2019-03" db="EMBL/GenBank/DDBJ databases">
        <title>The genome sequence of Candidatus Serratia symbiotica strain IS.</title>
        <authorList>
            <person name="Nikoh N."/>
            <person name="Koga R."/>
            <person name="Oshima K."/>
            <person name="Hattori M."/>
            <person name="Fukatsu T."/>
        </authorList>
    </citation>
    <scope>NUCLEOTIDE SEQUENCE [LARGE SCALE GENOMIC DNA]</scope>
    <source>
        <strain evidence="1 2">IS</strain>
    </source>
</reference>